<feature type="compositionally biased region" description="Polar residues" evidence="1">
    <location>
        <begin position="126"/>
        <end position="139"/>
    </location>
</feature>
<dbReference type="RefSeq" id="WP_244201381.1">
    <property type="nucleotide sequence ID" value="NZ_CADIJZ010000027.1"/>
</dbReference>
<proteinExistence type="predicted"/>
<feature type="region of interest" description="Disordered" evidence="1">
    <location>
        <begin position="102"/>
        <end position="162"/>
    </location>
</feature>
<reference evidence="2 3" key="1">
    <citation type="submission" date="2020-04" db="EMBL/GenBank/DDBJ databases">
        <authorList>
            <person name="De Canck E."/>
        </authorList>
    </citation>
    <scope>NUCLEOTIDE SEQUENCE [LARGE SCALE GENOMIC DNA]</scope>
    <source>
        <strain evidence="2 3">LMG 27174</strain>
    </source>
</reference>
<gene>
    <name evidence="2" type="ORF">LMG27174_05771</name>
</gene>
<protein>
    <recommendedName>
        <fullName evidence="4">DUF1376 domain-containing protein</fullName>
    </recommendedName>
</protein>
<evidence type="ECO:0000313" key="3">
    <source>
        <dbReference type="Proteomes" id="UP000494205"/>
    </source>
</evidence>
<dbReference type="Proteomes" id="UP000494205">
    <property type="component" value="Unassembled WGS sequence"/>
</dbReference>
<organism evidence="2 3">
    <name type="scientific">Paraburkholderia rhynchosiae</name>
    <dbReference type="NCBI Taxonomy" id="487049"/>
    <lineage>
        <taxon>Bacteria</taxon>
        <taxon>Pseudomonadati</taxon>
        <taxon>Pseudomonadota</taxon>
        <taxon>Betaproteobacteria</taxon>
        <taxon>Burkholderiales</taxon>
        <taxon>Burkholderiaceae</taxon>
        <taxon>Paraburkholderia</taxon>
    </lineage>
</organism>
<name>A0A6J5CD90_9BURK</name>
<evidence type="ECO:0000256" key="1">
    <source>
        <dbReference type="SAM" id="MobiDB-lite"/>
    </source>
</evidence>
<dbReference type="EMBL" id="CADIJZ010000027">
    <property type="protein sequence ID" value="CAB3730707.1"/>
    <property type="molecule type" value="Genomic_DNA"/>
</dbReference>
<dbReference type="AlphaFoldDB" id="A0A6J5CD90"/>
<accession>A0A6J5CD90</accession>
<sequence length="271" mass="30493">MAGEWIKMRHDLVDDPAVVLIASRTGIDEYGVVGRLQKLWSWADRHTVDGNAMSVTRSWIDRYVSCPGFADAMFEADWLEGDDGAIDIPKFEVHNGESAKKRALGNKRVALSRSKQRDGNAEGNADGNSESNAHSVTKSVTREEKNKNSKQPPIPPKGGEIVETKKRPIIALKTFLEQCKEKSEKPILEADTVFDYAAKTGIPDEFLRLHWLEFKARYCEEGAKRYKDWRTVFRKSVRGNWFKLWWIGADGACALTTVGEQAKRAHGRDAA</sequence>
<evidence type="ECO:0000313" key="2">
    <source>
        <dbReference type="EMBL" id="CAB3730707.1"/>
    </source>
</evidence>
<evidence type="ECO:0008006" key="4">
    <source>
        <dbReference type="Google" id="ProtNLM"/>
    </source>
</evidence>